<evidence type="ECO:0000313" key="3">
    <source>
        <dbReference type="Proteomes" id="UP000185860"/>
    </source>
</evidence>
<dbReference type="Gene3D" id="3.10.450.40">
    <property type="match status" value="1"/>
</dbReference>
<dbReference type="EMBL" id="MRCE01000052">
    <property type="protein sequence ID" value="OKH31280.1"/>
    <property type="molecule type" value="Genomic_DNA"/>
</dbReference>
<dbReference type="STRING" id="454136.NIES2119_29165"/>
<protein>
    <submittedName>
        <fullName evidence="2">Baseplate protein</fullName>
    </submittedName>
</protein>
<reference evidence="2 3" key="1">
    <citation type="submission" date="2016-11" db="EMBL/GenBank/DDBJ databases">
        <title>Draft Genome Sequences of Nine Cyanobacterial Strains from Diverse Habitats.</title>
        <authorList>
            <person name="Zhu T."/>
            <person name="Hou S."/>
            <person name="Lu X."/>
            <person name="Hess W.R."/>
        </authorList>
    </citation>
    <scope>NUCLEOTIDE SEQUENCE [LARGE SCALE GENOMIC DNA]</scope>
    <source>
        <strain evidence="2 3">IAM M-71</strain>
    </source>
</reference>
<proteinExistence type="predicted"/>
<evidence type="ECO:0000259" key="1">
    <source>
        <dbReference type="Pfam" id="PF04965"/>
    </source>
</evidence>
<dbReference type="Pfam" id="PF04965">
    <property type="entry name" value="GPW_gp25"/>
    <property type="match status" value="1"/>
</dbReference>
<dbReference type="Proteomes" id="UP000185860">
    <property type="component" value="Unassembled WGS sequence"/>
</dbReference>
<comment type="caution">
    <text evidence="2">The sequence shown here is derived from an EMBL/GenBank/DDBJ whole genome shotgun (WGS) entry which is preliminary data.</text>
</comment>
<sequence>MNADFLGVGWTSPVKLDDKNQIEMARYEECVRQSIWTILSTAYGERLMRPDFGCGIHDLVFANNSAGTIGVAMASVEQSLIQWEPRIDLLDVDAYPDPSQPNRLLIQINYRVRTTNNRFNLVYPFYLDYEM</sequence>
<dbReference type="SUPFAM" id="SSF160719">
    <property type="entry name" value="gpW/gp25-like"/>
    <property type="match status" value="1"/>
</dbReference>
<accession>A0A1U7I517</accession>
<feature type="domain" description="IraD/Gp25-like" evidence="1">
    <location>
        <begin position="26"/>
        <end position="116"/>
    </location>
</feature>
<evidence type="ECO:0000313" key="2">
    <source>
        <dbReference type="EMBL" id="OKH31280.1"/>
    </source>
</evidence>
<dbReference type="InterPro" id="IPR007048">
    <property type="entry name" value="IraD/Gp25-like"/>
</dbReference>
<name>A0A1U7I517_9CYAN</name>
<gene>
    <name evidence="2" type="ORF">NIES2119_29165</name>
</gene>
<organism evidence="2 3">
    <name type="scientific">[Phormidium ambiguum] IAM M-71</name>
    <dbReference type="NCBI Taxonomy" id="454136"/>
    <lineage>
        <taxon>Bacteria</taxon>
        <taxon>Bacillati</taxon>
        <taxon>Cyanobacteriota</taxon>
        <taxon>Cyanophyceae</taxon>
        <taxon>Oscillatoriophycideae</taxon>
        <taxon>Aerosakkonematales</taxon>
        <taxon>Aerosakkonemataceae</taxon>
        <taxon>Floridanema</taxon>
    </lineage>
</organism>
<dbReference type="OrthoDB" id="9802846at2"/>
<dbReference type="AlphaFoldDB" id="A0A1U7I517"/>